<feature type="transmembrane region" description="Helical" evidence="6">
    <location>
        <begin position="12"/>
        <end position="34"/>
    </location>
</feature>
<evidence type="ECO:0000259" key="7">
    <source>
        <dbReference type="PROSITE" id="PS50850"/>
    </source>
</evidence>
<feature type="domain" description="Major facilitator superfamily (MFS) profile" evidence="7">
    <location>
        <begin position="11"/>
        <end position="452"/>
    </location>
</feature>
<reference evidence="8" key="1">
    <citation type="submission" date="2020-11" db="EMBL/GenBank/DDBJ databases">
        <authorList>
            <person name="Lee S.D."/>
        </authorList>
    </citation>
    <scope>NUCLEOTIDE SEQUENCE</scope>
    <source>
        <strain evidence="8">SAP-2</strain>
    </source>
</reference>
<feature type="transmembrane region" description="Helical" evidence="6">
    <location>
        <begin position="46"/>
        <end position="65"/>
    </location>
</feature>
<dbReference type="Gene3D" id="1.20.1720.10">
    <property type="entry name" value="Multidrug resistance protein D"/>
    <property type="match status" value="1"/>
</dbReference>
<dbReference type="Pfam" id="PF07690">
    <property type="entry name" value="MFS_1"/>
    <property type="match status" value="1"/>
</dbReference>
<dbReference type="CDD" id="cd17321">
    <property type="entry name" value="MFS_MMR_MDR_like"/>
    <property type="match status" value="1"/>
</dbReference>
<feature type="transmembrane region" description="Helical" evidence="6">
    <location>
        <begin position="329"/>
        <end position="349"/>
    </location>
</feature>
<comment type="caution">
    <text evidence="8">The sequence shown here is derived from an EMBL/GenBank/DDBJ whole genome shotgun (WGS) entry which is preliminary data.</text>
</comment>
<dbReference type="GO" id="GO:0016020">
    <property type="term" value="C:membrane"/>
    <property type="evidence" value="ECO:0007669"/>
    <property type="project" value="UniProtKB-SubCell"/>
</dbReference>
<keyword evidence="2" id="KW-0813">Transport</keyword>
<evidence type="ECO:0000256" key="2">
    <source>
        <dbReference type="ARBA" id="ARBA00022448"/>
    </source>
</evidence>
<dbReference type="InterPro" id="IPR011701">
    <property type="entry name" value="MFS"/>
</dbReference>
<evidence type="ECO:0000256" key="6">
    <source>
        <dbReference type="SAM" id="Phobius"/>
    </source>
</evidence>
<dbReference type="PRINTS" id="PR01036">
    <property type="entry name" value="TCRTETB"/>
</dbReference>
<evidence type="ECO:0000313" key="8">
    <source>
        <dbReference type="EMBL" id="MBF6638335.1"/>
    </source>
</evidence>
<reference evidence="8" key="2">
    <citation type="submission" date="2022-09" db="EMBL/GenBank/DDBJ databases">
        <title>Rouxiella aceris sp. nov., isolated from tree sap and emended description of the genus Rhouxiella.</title>
        <authorList>
            <person name="Kim I.S."/>
        </authorList>
    </citation>
    <scope>NUCLEOTIDE SEQUENCE</scope>
    <source>
        <strain evidence="8">SAP-2</strain>
    </source>
</reference>
<keyword evidence="5 6" id="KW-0472">Membrane</keyword>
<feature type="transmembrane region" description="Helical" evidence="6">
    <location>
        <begin position="227"/>
        <end position="246"/>
    </location>
</feature>
<dbReference type="AlphaFoldDB" id="A0AA40X4E9"/>
<name>A0AA40X4E9_9GAMM</name>
<dbReference type="PROSITE" id="PS50850">
    <property type="entry name" value="MFS"/>
    <property type="match status" value="1"/>
</dbReference>
<sequence>MDNAITAQKGLVAATCLSYVIVILDTSIVNVALAPLASTLQTTVSGLQWVVNAYTLTFASLLLGGGSLGDKFGAKNIYLIGLVLFALASAGCGLSSTLPALIFGRILQGVGASLLVPSSLALINNAFSNTHARAKAIGVWAGCGGIAMAAGPLLGGVLIHFFGWRSVFLLNVPIALLGALLAVRIPAPASPTHRKPIDLSGQLLAIISLATSIAVLIEVAPRGWHDSLIQLGMAVALVASGLFVRVERRCKQPMLPMNLFRLAEFSASSLVSLISGLVFYGLFFLLSLYFQQVRGWTPLDTGLAFLPLTLLVTLGSFSAGKINRLIGPLWLIAGCCGLYAAGFAGLLFMGENVPYWRIALCFPALGLAAGVITPVATASLMGSIEKDRAGIAAGVLNASRQTGSALGVAIFGSLMMSIQSFTTGLHLALCAAIALSMLAGVLWTAILLPCSSHKKTTP</sequence>
<feature type="transmembrane region" description="Helical" evidence="6">
    <location>
        <begin position="355"/>
        <end position="381"/>
    </location>
</feature>
<dbReference type="InterPro" id="IPR036259">
    <property type="entry name" value="MFS_trans_sf"/>
</dbReference>
<evidence type="ECO:0000313" key="9">
    <source>
        <dbReference type="Proteomes" id="UP000705283"/>
    </source>
</evidence>
<feature type="transmembrane region" description="Helical" evidence="6">
    <location>
        <begin position="168"/>
        <end position="187"/>
    </location>
</feature>
<accession>A0AA40X4E9</accession>
<evidence type="ECO:0000256" key="1">
    <source>
        <dbReference type="ARBA" id="ARBA00004141"/>
    </source>
</evidence>
<feature type="transmembrane region" description="Helical" evidence="6">
    <location>
        <begin position="267"/>
        <end position="290"/>
    </location>
</feature>
<feature type="transmembrane region" description="Helical" evidence="6">
    <location>
        <begin position="296"/>
        <end position="317"/>
    </location>
</feature>
<protein>
    <submittedName>
        <fullName evidence="8">MFS transporter</fullName>
    </submittedName>
</protein>
<dbReference type="EMBL" id="JADMKS010000007">
    <property type="protein sequence ID" value="MBF6638335.1"/>
    <property type="molecule type" value="Genomic_DNA"/>
</dbReference>
<dbReference type="RefSeq" id="WP_194978445.1">
    <property type="nucleotide sequence ID" value="NZ_JADMKS010000007.1"/>
</dbReference>
<feature type="transmembrane region" description="Helical" evidence="6">
    <location>
        <begin position="77"/>
        <end position="100"/>
    </location>
</feature>
<dbReference type="PANTHER" id="PTHR42718:SF9">
    <property type="entry name" value="MAJOR FACILITATOR SUPERFAMILY MULTIDRUG TRANSPORTER MFSC"/>
    <property type="match status" value="1"/>
</dbReference>
<dbReference type="SUPFAM" id="SSF103473">
    <property type="entry name" value="MFS general substrate transporter"/>
    <property type="match status" value="1"/>
</dbReference>
<dbReference type="PANTHER" id="PTHR42718">
    <property type="entry name" value="MAJOR FACILITATOR SUPERFAMILY MULTIDRUG TRANSPORTER MFSC"/>
    <property type="match status" value="1"/>
</dbReference>
<organism evidence="8 9">
    <name type="scientific">Rouxiella silvae</name>
    <dbReference type="NCBI Taxonomy" id="1646373"/>
    <lineage>
        <taxon>Bacteria</taxon>
        <taxon>Pseudomonadati</taxon>
        <taxon>Pseudomonadota</taxon>
        <taxon>Gammaproteobacteria</taxon>
        <taxon>Enterobacterales</taxon>
        <taxon>Yersiniaceae</taxon>
        <taxon>Rouxiella</taxon>
    </lineage>
</organism>
<dbReference type="InterPro" id="IPR020846">
    <property type="entry name" value="MFS_dom"/>
</dbReference>
<evidence type="ECO:0000256" key="3">
    <source>
        <dbReference type="ARBA" id="ARBA00022692"/>
    </source>
</evidence>
<keyword evidence="3 6" id="KW-0812">Transmembrane</keyword>
<dbReference type="GO" id="GO:0022857">
    <property type="term" value="F:transmembrane transporter activity"/>
    <property type="evidence" value="ECO:0007669"/>
    <property type="project" value="InterPro"/>
</dbReference>
<proteinExistence type="predicted"/>
<evidence type="ECO:0000256" key="4">
    <source>
        <dbReference type="ARBA" id="ARBA00022989"/>
    </source>
</evidence>
<comment type="subcellular location">
    <subcellularLocation>
        <location evidence="1">Membrane</location>
        <topology evidence="1">Multi-pass membrane protein</topology>
    </subcellularLocation>
</comment>
<feature type="transmembrane region" description="Helical" evidence="6">
    <location>
        <begin position="199"/>
        <end position="221"/>
    </location>
</feature>
<feature type="transmembrane region" description="Helical" evidence="6">
    <location>
        <begin position="425"/>
        <end position="448"/>
    </location>
</feature>
<feature type="transmembrane region" description="Helical" evidence="6">
    <location>
        <begin position="106"/>
        <end position="127"/>
    </location>
</feature>
<dbReference type="Proteomes" id="UP000705283">
    <property type="component" value="Unassembled WGS sequence"/>
</dbReference>
<dbReference type="Gene3D" id="1.20.1250.20">
    <property type="entry name" value="MFS general substrate transporter like domains"/>
    <property type="match status" value="1"/>
</dbReference>
<evidence type="ECO:0000256" key="5">
    <source>
        <dbReference type="ARBA" id="ARBA00023136"/>
    </source>
</evidence>
<feature type="transmembrane region" description="Helical" evidence="6">
    <location>
        <begin position="139"/>
        <end position="162"/>
    </location>
</feature>
<keyword evidence="4 6" id="KW-1133">Transmembrane helix</keyword>
<gene>
    <name evidence="8" type="ORF">ITX54_16845</name>
</gene>